<dbReference type="PANTHER" id="PTHR43876">
    <property type="entry name" value="UBIQUINONE BIOSYNTHESIS MONOOXYGENASE COQ6, MITOCHONDRIAL"/>
    <property type="match status" value="1"/>
</dbReference>
<dbReference type="InterPro" id="IPR002938">
    <property type="entry name" value="FAD-bd"/>
</dbReference>
<dbReference type="Pfam" id="PF01494">
    <property type="entry name" value="FAD_binding_3"/>
    <property type="match status" value="2"/>
</dbReference>
<dbReference type="NCBIfam" id="TIGR01988">
    <property type="entry name" value="Ubi-OHases"/>
    <property type="match status" value="1"/>
</dbReference>
<organism evidence="9">
    <name type="scientific">Picocystis salinarum</name>
    <dbReference type="NCBI Taxonomy" id="88271"/>
    <lineage>
        <taxon>Eukaryota</taxon>
        <taxon>Viridiplantae</taxon>
        <taxon>Chlorophyta</taxon>
        <taxon>Picocystophyceae</taxon>
        <taxon>Picocystales</taxon>
        <taxon>Picocystaceae</taxon>
        <taxon>Picocystis</taxon>
    </lineage>
</organism>
<name>A0A7S3U943_9CHLO</name>
<keyword evidence="5" id="KW-0560">Oxidoreductase</keyword>
<dbReference type="EMBL" id="HBIS01000249">
    <property type="protein sequence ID" value="CAE0606394.1"/>
    <property type="molecule type" value="Transcribed_RNA"/>
</dbReference>
<evidence type="ECO:0000256" key="6">
    <source>
        <dbReference type="ARBA" id="ARBA00023033"/>
    </source>
</evidence>
<dbReference type="GO" id="GO:0016705">
    <property type="term" value="F:oxidoreductase activity, acting on paired donors, with incorporation or reduction of molecular oxygen"/>
    <property type="evidence" value="ECO:0007669"/>
    <property type="project" value="InterPro"/>
</dbReference>
<evidence type="ECO:0000313" key="9">
    <source>
        <dbReference type="EMBL" id="CAE0606394.1"/>
    </source>
</evidence>
<feature type="domain" description="FAD-binding" evidence="8">
    <location>
        <begin position="324"/>
        <end position="399"/>
    </location>
</feature>
<reference evidence="9" key="1">
    <citation type="submission" date="2021-01" db="EMBL/GenBank/DDBJ databases">
        <authorList>
            <person name="Corre E."/>
            <person name="Pelletier E."/>
            <person name="Niang G."/>
            <person name="Scheremetjew M."/>
            <person name="Finn R."/>
            <person name="Kale V."/>
            <person name="Holt S."/>
            <person name="Cochrane G."/>
            <person name="Meng A."/>
            <person name="Brown T."/>
            <person name="Cohen L."/>
        </authorList>
    </citation>
    <scope>NUCLEOTIDE SEQUENCE</scope>
    <source>
        <strain evidence="9">CCMP1897</strain>
    </source>
</reference>
<dbReference type="InterPro" id="IPR036188">
    <property type="entry name" value="FAD/NAD-bd_sf"/>
</dbReference>
<evidence type="ECO:0000256" key="4">
    <source>
        <dbReference type="ARBA" id="ARBA00022827"/>
    </source>
</evidence>
<dbReference type="PANTHER" id="PTHR43876:SF7">
    <property type="entry name" value="UBIQUINONE BIOSYNTHESIS MONOOXYGENASE COQ6, MITOCHONDRIAL"/>
    <property type="match status" value="1"/>
</dbReference>
<feature type="compositionally biased region" description="Basic and acidic residues" evidence="7">
    <location>
        <begin position="276"/>
        <end position="286"/>
    </location>
</feature>
<dbReference type="AlphaFoldDB" id="A0A7S3U943"/>
<evidence type="ECO:0000256" key="3">
    <source>
        <dbReference type="ARBA" id="ARBA00022630"/>
    </source>
</evidence>
<keyword evidence="3" id="KW-0285">Flavoprotein</keyword>
<dbReference type="InterPro" id="IPR010971">
    <property type="entry name" value="UbiH/COQ6"/>
</dbReference>
<comment type="similarity">
    <text evidence="2">Belongs to the UbiH/COQ6 family.</text>
</comment>
<evidence type="ECO:0000256" key="1">
    <source>
        <dbReference type="ARBA" id="ARBA00001974"/>
    </source>
</evidence>
<feature type="domain" description="FAD-binding" evidence="8">
    <location>
        <begin position="35"/>
        <end position="266"/>
    </location>
</feature>
<dbReference type="GO" id="GO:0004497">
    <property type="term" value="F:monooxygenase activity"/>
    <property type="evidence" value="ECO:0007669"/>
    <property type="project" value="UniProtKB-KW"/>
</dbReference>
<dbReference type="GO" id="GO:0005739">
    <property type="term" value="C:mitochondrion"/>
    <property type="evidence" value="ECO:0007669"/>
    <property type="project" value="TreeGrafter"/>
</dbReference>
<dbReference type="GO" id="GO:0071949">
    <property type="term" value="F:FAD binding"/>
    <property type="evidence" value="ECO:0007669"/>
    <property type="project" value="InterPro"/>
</dbReference>
<dbReference type="Gene3D" id="3.50.50.60">
    <property type="entry name" value="FAD/NAD(P)-binding domain"/>
    <property type="match status" value="2"/>
</dbReference>
<dbReference type="InterPro" id="IPR051205">
    <property type="entry name" value="UbiH/COQ6_monooxygenase"/>
</dbReference>
<comment type="cofactor">
    <cofactor evidence="1">
        <name>FAD</name>
        <dbReference type="ChEBI" id="CHEBI:57692"/>
    </cofactor>
</comment>
<dbReference type="PROSITE" id="PS01304">
    <property type="entry name" value="UBIH"/>
    <property type="match status" value="1"/>
</dbReference>
<accession>A0A7S3U943</accession>
<evidence type="ECO:0000259" key="8">
    <source>
        <dbReference type="Pfam" id="PF01494"/>
    </source>
</evidence>
<gene>
    <name evidence="9" type="ORF">PSAL00342_LOCUS210</name>
</gene>
<evidence type="ECO:0000256" key="2">
    <source>
        <dbReference type="ARBA" id="ARBA00005349"/>
    </source>
</evidence>
<keyword evidence="6" id="KW-0503">Monooxygenase</keyword>
<protein>
    <recommendedName>
        <fullName evidence="8">FAD-binding domain-containing protein</fullName>
    </recommendedName>
</protein>
<dbReference type="InterPro" id="IPR018168">
    <property type="entry name" value="Ubi_Hdrlase_CS"/>
</dbReference>
<feature type="compositionally biased region" description="Basic and acidic residues" evidence="7">
    <location>
        <begin position="258"/>
        <end position="267"/>
    </location>
</feature>
<evidence type="ECO:0000256" key="7">
    <source>
        <dbReference type="SAM" id="MobiDB-lite"/>
    </source>
</evidence>
<feature type="region of interest" description="Disordered" evidence="7">
    <location>
        <begin position="245"/>
        <end position="318"/>
    </location>
</feature>
<dbReference type="GO" id="GO:0006744">
    <property type="term" value="P:ubiquinone biosynthetic process"/>
    <property type="evidence" value="ECO:0007669"/>
    <property type="project" value="InterPro"/>
</dbReference>
<sequence>MAREARCKGMQAALVVGKVPPMPTATPSQRVVALSPASEACLKRTGAWKKMDVEQRPAFQSMRVADACKPGAQVQLDAKGCVIEVDAITKALHEAAKDAQGGAKVDWLWKDEVRSVQMPNTNSLENAGDAMASVHLESGERLRARLVVAADGANSRVREMCGLTMRSYSHGQRAVCCVVNAEGVHHSTWQRFLPSGPIAVLPMRDGYSCIVWSIGEEEARSIEASSDEEVLARINEALHTEKFYDPPSQLSRLTGKQCRGERAKEGSKFQSKTTQGKKDDSRKSDSEVAGSGRHPTPEENSPFTDENEKRGAFPRAASIVSRPKSFPLKVGQSTRFTLPRLALVGDAAHVMHPLAGQGVNMGFGDIELLLDLMVKAGEGGEDIGGQRLLQEYARRRRAANLTMTATVEGLKALFAANGNVMATARLLGMSALDSVPFLKEQMVRFASRSAKW</sequence>
<dbReference type="SUPFAM" id="SSF51905">
    <property type="entry name" value="FAD/NAD(P)-binding domain"/>
    <property type="match status" value="1"/>
</dbReference>
<keyword evidence="4" id="KW-0274">FAD</keyword>
<evidence type="ECO:0000256" key="5">
    <source>
        <dbReference type="ARBA" id="ARBA00023002"/>
    </source>
</evidence>
<proteinExistence type="inferred from homology"/>
<dbReference type="FunFam" id="3.50.50.60:FF:000021">
    <property type="entry name" value="Ubiquinone biosynthesis monooxygenase COQ6"/>
    <property type="match status" value="1"/>
</dbReference>